<accession>Q4THC9</accession>
<dbReference type="OrthoDB" id="1305878at2759"/>
<feature type="non-terminal residue" evidence="2">
    <location>
        <position position="34"/>
    </location>
</feature>
<feature type="compositionally biased region" description="Basic and acidic residues" evidence="1">
    <location>
        <begin position="1"/>
        <end position="17"/>
    </location>
</feature>
<protein>
    <submittedName>
        <fullName evidence="2">(spotted green pufferfish) hypothetical protein</fullName>
    </submittedName>
</protein>
<name>Q4THC9_TETNG</name>
<dbReference type="EMBL" id="CAAE01003034">
    <property type="protein sequence ID" value="CAF87703.1"/>
    <property type="molecule type" value="Genomic_DNA"/>
</dbReference>
<evidence type="ECO:0000313" key="2">
    <source>
        <dbReference type="EMBL" id="CAF87703.1"/>
    </source>
</evidence>
<reference evidence="2" key="2">
    <citation type="submission" date="2004-02" db="EMBL/GenBank/DDBJ databases">
        <authorList>
            <consortium name="Genoscope"/>
            <consortium name="Whitehead Institute Centre for Genome Research"/>
        </authorList>
    </citation>
    <scope>NUCLEOTIDE SEQUENCE</scope>
</reference>
<reference evidence="2" key="1">
    <citation type="journal article" date="2004" name="Nature">
        <title>Genome duplication in the teleost fish Tetraodon nigroviridis reveals the early vertebrate proto-karyotype.</title>
        <authorList>
            <person name="Jaillon O."/>
            <person name="Aury J.-M."/>
            <person name="Brunet F."/>
            <person name="Petit J.-L."/>
            <person name="Stange-Thomann N."/>
            <person name="Mauceli E."/>
            <person name="Bouneau L."/>
            <person name="Fischer C."/>
            <person name="Ozouf-Costaz C."/>
            <person name="Bernot A."/>
            <person name="Nicaud S."/>
            <person name="Jaffe D."/>
            <person name="Fisher S."/>
            <person name="Lutfalla G."/>
            <person name="Dossat C."/>
            <person name="Segurens B."/>
            <person name="Dasilva C."/>
            <person name="Salanoubat M."/>
            <person name="Levy M."/>
            <person name="Boudet N."/>
            <person name="Castellano S."/>
            <person name="Anthouard V."/>
            <person name="Jubin C."/>
            <person name="Castelli V."/>
            <person name="Katinka M."/>
            <person name="Vacherie B."/>
            <person name="Biemont C."/>
            <person name="Skalli Z."/>
            <person name="Cattolico L."/>
            <person name="Poulain J."/>
            <person name="De Berardinis V."/>
            <person name="Cruaud C."/>
            <person name="Duprat S."/>
            <person name="Brottier P."/>
            <person name="Coutanceau J.-P."/>
            <person name="Gouzy J."/>
            <person name="Parra G."/>
            <person name="Lardier G."/>
            <person name="Chapple C."/>
            <person name="McKernan K.J."/>
            <person name="McEwan P."/>
            <person name="Bosak S."/>
            <person name="Kellis M."/>
            <person name="Volff J.-N."/>
            <person name="Guigo R."/>
            <person name="Zody M.C."/>
            <person name="Mesirov J."/>
            <person name="Lindblad-Toh K."/>
            <person name="Birren B."/>
            <person name="Nusbaum C."/>
            <person name="Kahn D."/>
            <person name="Robinson-Rechavi M."/>
            <person name="Laudet V."/>
            <person name="Schachter V."/>
            <person name="Quetier F."/>
            <person name="Saurin W."/>
            <person name="Scarpelli C."/>
            <person name="Wincker P."/>
            <person name="Lander E.S."/>
            <person name="Weissenbach J."/>
            <person name="Roest Crollius H."/>
        </authorList>
    </citation>
    <scope>NUCLEOTIDE SEQUENCE [LARGE SCALE GENOMIC DNA]</scope>
</reference>
<sequence length="34" mass="3781">SGDAKTEDMANKDAGEEKPEEDNDYHRSDEQVGL</sequence>
<dbReference type="KEGG" id="tng:GSTEN00000622G001"/>
<feature type="region of interest" description="Disordered" evidence="1">
    <location>
        <begin position="1"/>
        <end position="34"/>
    </location>
</feature>
<evidence type="ECO:0000256" key="1">
    <source>
        <dbReference type="SAM" id="MobiDB-lite"/>
    </source>
</evidence>
<organism evidence="2">
    <name type="scientific">Tetraodon nigroviridis</name>
    <name type="common">Spotted green pufferfish</name>
    <name type="synonym">Chelonodon nigroviridis</name>
    <dbReference type="NCBI Taxonomy" id="99883"/>
    <lineage>
        <taxon>Eukaryota</taxon>
        <taxon>Metazoa</taxon>
        <taxon>Chordata</taxon>
        <taxon>Craniata</taxon>
        <taxon>Vertebrata</taxon>
        <taxon>Euteleostomi</taxon>
        <taxon>Actinopterygii</taxon>
        <taxon>Neopterygii</taxon>
        <taxon>Teleostei</taxon>
        <taxon>Neoteleostei</taxon>
        <taxon>Acanthomorphata</taxon>
        <taxon>Eupercaria</taxon>
        <taxon>Tetraodontiformes</taxon>
        <taxon>Tetradontoidea</taxon>
        <taxon>Tetraodontidae</taxon>
        <taxon>Tetraodon</taxon>
    </lineage>
</organism>
<gene>
    <name evidence="2" type="ORF">GSTENG00000622001</name>
</gene>
<proteinExistence type="predicted"/>
<comment type="caution">
    <text evidence="2">The sequence shown here is derived from an EMBL/GenBank/DDBJ whole genome shotgun (WGS) entry which is preliminary data.</text>
</comment>
<feature type="non-terminal residue" evidence="2">
    <location>
        <position position="1"/>
    </location>
</feature>
<feature type="compositionally biased region" description="Basic and acidic residues" evidence="1">
    <location>
        <begin position="24"/>
        <end position="34"/>
    </location>
</feature>
<dbReference type="AlphaFoldDB" id="Q4THC9"/>